<comment type="caution">
    <text evidence="7">The sequence shown here is derived from an EMBL/GenBank/DDBJ whole genome shotgun (WGS) entry which is preliminary data.</text>
</comment>
<dbReference type="SUPFAM" id="SSF103473">
    <property type="entry name" value="MFS general substrate transporter"/>
    <property type="match status" value="1"/>
</dbReference>
<dbReference type="PROSITE" id="PS50850">
    <property type="entry name" value="MFS"/>
    <property type="match status" value="1"/>
</dbReference>
<feature type="transmembrane region" description="Helical" evidence="5">
    <location>
        <begin position="310"/>
        <end position="335"/>
    </location>
</feature>
<dbReference type="GO" id="GO:0022857">
    <property type="term" value="F:transmembrane transporter activity"/>
    <property type="evidence" value="ECO:0007669"/>
    <property type="project" value="InterPro"/>
</dbReference>
<proteinExistence type="predicted"/>
<feature type="transmembrane region" description="Helical" evidence="5">
    <location>
        <begin position="453"/>
        <end position="476"/>
    </location>
</feature>
<dbReference type="OrthoDB" id="1723315at2759"/>
<evidence type="ECO:0000259" key="6">
    <source>
        <dbReference type="PROSITE" id="PS50850"/>
    </source>
</evidence>
<organism evidence="7 8">
    <name type="scientific">Carpinus fangiana</name>
    <dbReference type="NCBI Taxonomy" id="176857"/>
    <lineage>
        <taxon>Eukaryota</taxon>
        <taxon>Viridiplantae</taxon>
        <taxon>Streptophyta</taxon>
        <taxon>Embryophyta</taxon>
        <taxon>Tracheophyta</taxon>
        <taxon>Spermatophyta</taxon>
        <taxon>Magnoliopsida</taxon>
        <taxon>eudicotyledons</taxon>
        <taxon>Gunneridae</taxon>
        <taxon>Pentapetalae</taxon>
        <taxon>rosids</taxon>
        <taxon>fabids</taxon>
        <taxon>Fagales</taxon>
        <taxon>Betulaceae</taxon>
        <taxon>Carpinus</taxon>
    </lineage>
</organism>
<feature type="transmembrane region" description="Helical" evidence="5">
    <location>
        <begin position="187"/>
        <end position="206"/>
    </location>
</feature>
<reference evidence="7 8" key="1">
    <citation type="submission" date="2019-06" db="EMBL/GenBank/DDBJ databases">
        <title>A chromosomal-level reference genome of Carpinus fangiana (Coryloideae, Betulaceae).</title>
        <authorList>
            <person name="Yang X."/>
            <person name="Wang Z."/>
            <person name="Zhang L."/>
            <person name="Hao G."/>
            <person name="Liu J."/>
            <person name="Yang Y."/>
        </authorList>
    </citation>
    <scope>NUCLEOTIDE SEQUENCE [LARGE SCALE GENOMIC DNA]</scope>
    <source>
        <strain evidence="7">Cfa_2016G</strain>
        <tissue evidence="7">Leaf</tissue>
    </source>
</reference>
<dbReference type="InterPro" id="IPR011701">
    <property type="entry name" value="MFS"/>
</dbReference>
<keyword evidence="4 5" id="KW-0472">Membrane</keyword>
<feature type="transmembrane region" description="Helical" evidence="5">
    <location>
        <begin position="395"/>
        <end position="414"/>
    </location>
</feature>
<evidence type="ECO:0000313" key="8">
    <source>
        <dbReference type="Proteomes" id="UP000327013"/>
    </source>
</evidence>
<comment type="subcellular location">
    <subcellularLocation>
        <location evidence="1">Membrane</location>
        <topology evidence="1">Multi-pass membrane protein</topology>
    </subcellularLocation>
</comment>
<feature type="domain" description="Major facilitator superfamily (MFS) profile" evidence="6">
    <location>
        <begin position="64"/>
        <end position="522"/>
    </location>
</feature>
<feature type="transmembrane region" description="Helical" evidence="5">
    <location>
        <begin position="420"/>
        <end position="441"/>
    </location>
</feature>
<evidence type="ECO:0000256" key="1">
    <source>
        <dbReference type="ARBA" id="ARBA00004141"/>
    </source>
</evidence>
<keyword evidence="2 5" id="KW-0812">Transmembrane</keyword>
<dbReference type="Proteomes" id="UP000327013">
    <property type="component" value="Unassembled WGS sequence"/>
</dbReference>
<evidence type="ECO:0000256" key="2">
    <source>
        <dbReference type="ARBA" id="ARBA00022692"/>
    </source>
</evidence>
<feature type="transmembrane region" description="Helical" evidence="5">
    <location>
        <begin position="98"/>
        <end position="117"/>
    </location>
</feature>
<dbReference type="EMBL" id="VIBQ01000017">
    <property type="protein sequence ID" value="KAB8360691.1"/>
    <property type="molecule type" value="Genomic_DNA"/>
</dbReference>
<sequence>MLMSSGQHHDAEKDNDLEKVIANLHHLGIRSEDVPGHGRCFLVDFENEDPFLAKNWSYGRKWATTGIVGLTGFLVAWSSAIDSVIVPQAMQEFGTSEIVENLATALFLIGFGLGSLVSGPLSETIGRNLVYLGSLAIFMVWVMASGLAPNIQSQLVFRTLAGFFGCTPLTTFGGSTSDIWDSAQRTYVFPVMACLSFLGPFLSPMVGSCMSSNPIPICRTDLLTLNDTVIGQSSIISWRWTEWITLIMAALITSAIFLTARESYPPVLLEWKTAHLRRLFGDERFVSAATLHKKSFLSRMRVSIVRPFEFFFTQAIVVLWCAYLSLVYVILFTFLPGYNYIFGRTYGFGQGSTGLMFIGLNVGFLIALAMCPFVYSRYIRVMRKHNGAAPPEERLVYANLTAPLLPISLFWMAWTARSDISFWSPLIASVAFGISMQGIFISAYQYLIDSFEAFAASALVSLTLSRYIAAGLMTVAANPMYEALHVEWTLTLLGCLGVICTPIPYCLYYYGAKIRARTVPGK</sequence>
<keyword evidence="8" id="KW-1185">Reference proteome</keyword>
<dbReference type="AlphaFoldDB" id="A0A5N6KYB5"/>
<gene>
    <name evidence="7" type="ORF">FH972_024428</name>
</gene>
<evidence type="ECO:0000256" key="4">
    <source>
        <dbReference type="ARBA" id="ARBA00023136"/>
    </source>
</evidence>
<dbReference type="GO" id="GO:0005886">
    <property type="term" value="C:plasma membrane"/>
    <property type="evidence" value="ECO:0007669"/>
    <property type="project" value="TreeGrafter"/>
</dbReference>
<dbReference type="InterPro" id="IPR020846">
    <property type="entry name" value="MFS_dom"/>
</dbReference>
<dbReference type="PANTHER" id="PTHR23502">
    <property type="entry name" value="MAJOR FACILITATOR SUPERFAMILY"/>
    <property type="match status" value="1"/>
</dbReference>
<dbReference type="Pfam" id="PF07690">
    <property type="entry name" value="MFS_1"/>
    <property type="match status" value="1"/>
</dbReference>
<dbReference type="InterPro" id="IPR036259">
    <property type="entry name" value="MFS_trans_sf"/>
</dbReference>
<feature type="transmembrane region" description="Helical" evidence="5">
    <location>
        <begin position="129"/>
        <end position="149"/>
    </location>
</feature>
<protein>
    <recommendedName>
        <fullName evidence="6">Major facilitator superfamily (MFS) profile domain-containing protein</fullName>
    </recommendedName>
</protein>
<name>A0A5N6KYB5_9ROSI</name>
<feature type="transmembrane region" description="Helical" evidence="5">
    <location>
        <begin position="488"/>
        <end position="510"/>
    </location>
</feature>
<evidence type="ECO:0000256" key="5">
    <source>
        <dbReference type="SAM" id="Phobius"/>
    </source>
</evidence>
<evidence type="ECO:0000256" key="3">
    <source>
        <dbReference type="ARBA" id="ARBA00022989"/>
    </source>
</evidence>
<keyword evidence="3 5" id="KW-1133">Transmembrane helix</keyword>
<accession>A0A5N6KYB5</accession>
<feature type="transmembrane region" description="Helical" evidence="5">
    <location>
        <begin position="62"/>
        <end position="86"/>
    </location>
</feature>
<feature type="transmembrane region" description="Helical" evidence="5">
    <location>
        <begin position="155"/>
        <end position="175"/>
    </location>
</feature>
<dbReference type="CDD" id="cd17323">
    <property type="entry name" value="MFS_Tpo1_MDR_like"/>
    <property type="match status" value="1"/>
</dbReference>
<evidence type="ECO:0000313" key="7">
    <source>
        <dbReference type="EMBL" id="KAB8360691.1"/>
    </source>
</evidence>
<dbReference type="Gene3D" id="1.20.1250.20">
    <property type="entry name" value="MFS general substrate transporter like domains"/>
    <property type="match status" value="1"/>
</dbReference>
<feature type="transmembrane region" description="Helical" evidence="5">
    <location>
        <begin position="355"/>
        <end position="375"/>
    </location>
</feature>
<dbReference type="PANTHER" id="PTHR23502:SF47">
    <property type="entry name" value="MAJOR FACILITATOR SUPERFAMILY (MFS) PROFILE DOMAIN-CONTAINING PROTEIN-RELATED"/>
    <property type="match status" value="1"/>
</dbReference>